<dbReference type="Gene3D" id="3.30.70.20">
    <property type="match status" value="2"/>
</dbReference>
<dbReference type="EMBL" id="QVLX01000010">
    <property type="protein sequence ID" value="RGE85008.1"/>
    <property type="molecule type" value="Genomic_DNA"/>
</dbReference>
<keyword evidence="1" id="KW-0004">4Fe-4S</keyword>
<keyword evidence="3" id="KW-0408">Iron</keyword>
<sequence length="143" mass="15496">MMGRMKFNAEQCVGCYACHMACLDAHHSAKEIHARSFRGISKVMDEEKGLSYEICPGCTQCGACARACPQDAVFREEDYGVYLVDREKCIGCGVCTKACPNHLIFVDETGKAAKCDGCIARRKAGREPACLAVCCLDAITVGE</sequence>
<comment type="caution">
    <text evidence="6">The sequence shown here is derived from an EMBL/GenBank/DDBJ whole genome shotgun (WGS) entry which is preliminary data.</text>
</comment>
<protein>
    <submittedName>
        <fullName evidence="6">4Fe-4S dicluster domain-containing protein</fullName>
    </submittedName>
</protein>
<evidence type="ECO:0000256" key="3">
    <source>
        <dbReference type="ARBA" id="ARBA00023004"/>
    </source>
</evidence>
<dbReference type="InterPro" id="IPR017896">
    <property type="entry name" value="4Fe4S_Fe-S-bd"/>
</dbReference>
<dbReference type="Pfam" id="PF12800">
    <property type="entry name" value="Fer4_4"/>
    <property type="match status" value="1"/>
</dbReference>
<gene>
    <name evidence="6" type="ORF">DW016_14035</name>
</gene>
<dbReference type="PROSITE" id="PS51379">
    <property type="entry name" value="4FE4S_FER_2"/>
    <property type="match status" value="3"/>
</dbReference>
<evidence type="ECO:0000256" key="4">
    <source>
        <dbReference type="ARBA" id="ARBA00023014"/>
    </source>
</evidence>
<evidence type="ECO:0000259" key="5">
    <source>
        <dbReference type="PROSITE" id="PS51379"/>
    </source>
</evidence>
<keyword evidence="4" id="KW-0411">Iron-sulfur</keyword>
<feature type="domain" description="4Fe-4S ferredoxin-type" evidence="5">
    <location>
        <begin position="50"/>
        <end position="78"/>
    </location>
</feature>
<evidence type="ECO:0000313" key="6">
    <source>
        <dbReference type="EMBL" id="RGE85008.1"/>
    </source>
</evidence>
<dbReference type="PANTHER" id="PTHR43177">
    <property type="entry name" value="PROTEIN NRFC"/>
    <property type="match status" value="1"/>
</dbReference>
<feature type="domain" description="4Fe-4S ferredoxin-type" evidence="5">
    <location>
        <begin position="3"/>
        <end position="31"/>
    </location>
</feature>
<organism evidence="6 7">
    <name type="scientific">Sellimonas intestinalis</name>
    <dbReference type="NCBI Taxonomy" id="1653434"/>
    <lineage>
        <taxon>Bacteria</taxon>
        <taxon>Bacillati</taxon>
        <taxon>Bacillota</taxon>
        <taxon>Clostridia</taxon>
        <taxon>Lachnospirales</taxon>
        <taxon>Lachnospiraceae</taxon>
        <taxon>Sellimonas</taxon>
    </lineage>
</organism>
<keyword evidence="2" id="KW-0479">Metal-binding</keyword>
<proteinExistence type="predicted"/>
<dbReference type="Proteomes" id="UP000261080">
    <property type="component" value="Unassembled WGS sequence"/>
</dbReference>
<keyword evidence="7" id="KW-1185">Reference proteome</keyword>
<dbReference type="RefSeq" id="WP_117493805.1">
    <property type="nucleotide sequence ID" value="NZ_JAAISY010000011.1"/>
</dbReference>
<dbReference type="AlphaFoldDB" id="A0A3E3JYY9"/>
<dbReference type="Pfam" id="PF13247">
    <property type="entry name" value="Fer4_11"/>
    <property type="match status" value="1"/>
</dbReference>
<evidence type="ECO:0000256" key="1">
    <source>
        <dbReference type="ARBA" id="ARBA00022485"/>
    </source>
</evidence>
<dbReference type="OrthoDB" id="9810688at2"/>
<dbReference type="GO" id="GO:0051539">
    <property type="term" value="F:4 iron, 4 sulfur cluster binding"/>
    <property type="evidence" value="ECO:0007669"/>
    <property type="project" value="UniProtKB-KW"/>
</dbReference>
<dbReference type="PROSITE" id="PS00198">
    <property type="entry name" value="4FE4S_FER_1"/>
    <property type="match status" value="1"/>
</dbReference>
<evidence type="ECO:0000256" key="2">
    <source>
        <dbReference type="ARBA" id="ARBA00022723"/>
    </source>
</evidence>
<dbReference type="InterPro" id="IPR050954">
    <property type="entry name" value="ET_IronSulfur_Cluster-Binding"/>
</dbReference>
<accession>A0A3E3JYY9</accession>
<name>A0A3E3JYY9_9FIRM</name>
<evidence type="ECO:0000313" key="7">
    <source>
        <dbReference type="Proteomes" id="UP000261080"/>
    </source>
</evidence>
<reference evidence="6 7" key="1">
    <citation type="submission" date="2018-08" db="EMBL/GenBank/DDBJ databases">
        <title>A genome reference for cultivated species of the human gut microbiota.</title>
        <authorList>
            <person name="Zou Y."/>
            <person name="Xue W."/>
            <person name="Luo G."/>
        </authorList>
    </citation>
    <scope>NUCLEOTIDE SEQUENCE [LARGE SCALE GENOMIC DNA]</scope>
    <source>
        <strain evidence="6 7">AF37-2AT</strain>
    </source>
</reference>
<dbReference type="PANTHER" id="PTHR43177:SF3">
    <property type="entry name" value="PROTEIN NRFC HOMOLOG"/>
    <property type="match status" value="1"/>
</dbReference>
<dbReference type="GO" id="GO:0046872">
    <property type="term" value="F:metal ion binding"/>
    <property type="evidence" value="ECO:0007669"/>
    <property type="project" value="UniProtKB-KW"/>
</dbReference>
<dbReference type="SUPFAM" id="SSF54862">
    <property type="entry name" value="4Fe-4S ferredoxins"/>
    <property type="match status" value="1"/>
</dbReference>
<dbReference type="InterPro" id="IPR017900">
    <property type="entry name" value="4Fe4S_Fe_S_CS"/>
</dbReference>
<feature type="domain" description="4Fe-4S ferredoxin-type" evidence="5">
    <location>
        <begin position="80"/>
        <end position="109"/>
    </location>
</feature>